<dbReference type="Pfam" id="PF04203">
    <property type="entry name" value="Sortase"/>
    <property type="match status" value="1"/>
</dbReference>
<dbReference type="NCBIfam" id="NF033745">
    <property type="entry name" value="class_C_sortase"/>
    <property type="match status" value="1"/>
</dbReference>
<comment type="caution">
    <text evidence="4">The sequence shown here is derived from an EMBL/GenBank/DDBJ whole genome shotgun (WGS) entry which is preliminary data.</text>
</comment>
<gene>
    <name evidence="4" type="ORF">C8046_10190</name>
</gene>
<protein>
    <submittedName>
        <fullName evidence="4">Class C sortase</fullName>
    </submittedName>
</protein>
<dbReference type="SUPFAM" id="SSF63817">
    <property type="entry name" value="Sortase"/>
    <property type="match status" value="1"/>
</dbReference>
<proteinExistence type="predicted"/>
<reference evidence="4 5" key="1">
    <citation type="submission" date="2018-03" db="EMBL/GenBank/DDBJ databases">
        <title>Genome assembly of novel Miniimonas species PCH200.</title>
        <authorList>
            <person name="Thakur V."/>
            <person name="Kumar V."/>
            <person name="Singh D."/>
        </authorList>
    </citation>
    <scope>NUCLEOTIDE SEQUENCE [LARGE SCALE GENOMIC DNA]</scope>
    <source>
        <strain evidence="4 5">PCH200</strain>
    </source>
</reference>
<accession>A0A2U1ZVG2</accession>
<dbReference type="OrthoDB" id="5242161at2"/>
<feature type="active site" description="Proton donor/acceptor" evidence="2">
    <location>
        <position position="179"/>
    </location>
</feature>
<dbReference type="InterPro" id="IPR042002">
    <property type="entry name" value="Sortase_C"/>
</dbReference>
<sequence>MTSTAAPAPAPGRDVRRRRRPARAAWTWQQAVTGLVLVGGVGVLLYPTASEWFAARVHATEVSGYVDYAGSLADAERERQLADARDYNANLPAGPLRDPYILNDSGEVVDLRDGEEDYLRQLAGSPGEVMARVRIPTIDVDLPIYHGTDEATLTKGVGHLFGTGLPIGGPSTHAVLTAHSGLPSATLFTHLDRVEVGELFSVTVLGEDLYYQVDQIRMVEPNVADDLRQIAGEDHVTLVTCTPTGVNSHRLLVRGTRVDAPAAGAEPSGGSFDANASDPGFPWWAPALLGAGTGTYLLLRPRRRDADQGRA</sequence>
<dbReference type="InterPro" id="IPR023365">
    <property type="entry name" value="Sortase_dom-sf"/>
</dbReference>
<dbReference type="InterPro" id="IPR005754">
    <property type="entry name" value="Sortase"/>
</dbReference>
<evidence type="ECO:0000256" key="2">
    <source>
        <dbReference type="PIRSR" id="PIRSR605754-1"/>
    </source>
</evidence>
<evidence type="ECO:0000256" key="1">
    <source>
        <dbReference type="ARBA" id="ARBA00022801"/>
    </source>
</evidence>
<dbReference type="Gene3D" id="2.40.260.10">
    <property type="entry name" value="Sortase"/>
    <property type="match status" value="1"/>
</dbReference>
<dbReference type="CDD" id="cd05827">
    <property type="entry name" value="Sortase_C"/>
    <property type="match status" value="1"/>
</dbReference>
<dbReference type="GO" id="GO:0016787">
    <property type="term" value="F:hydrolase activity"/>
    <property type="evidence" value="ECO:0007669"/>
    <property type="project" value="UniProtKB-KW"/>
</dbReference>
<keyword evidence="3" id="KW-0812">Transmembrane</keyword>
<feature type="transmembrane region" description="Helical" evidence="3">
    <location>
        <begin position="26"/>
        <end position="46"/>
    </location>
</feature>
<organism evidence="4 5">
    <name type="scientific">Serinibacter arcticus</name>
    <dbReference type="NCBI Taxonomy" id="1655435"/>
    <lineage>
        <taxon>Bacteria</taxon>
        <taxon>Bacillati</taxon>
        <taxon>Actinomycetota</taxon>
        <taxon>Actinomycetes</taxon>
        <taxon>Micrococcales</taxon>
        <taxon>Beutenbergiaceae</taxon>
        <taxon>Serinibacter</taxon>
    </lineage>
</organism>
<evidence type="ECO:0000313" key="5">
    <source>
        <dbReference type="Proteomes" id="UP000245166"/>
    </source>
</evidence>
<name>A0A2U1ZVG2_9MICO</name>
<keyword evidence="3" id="KW-1133">Transmembrane helix</keyword>
<evidence type="ECO:0000256" key="3">
    <source>
        <dbReference type="SAM" id="Phobius"/>
    </source>
</evidence>
<keyword evidence="1" id="KW-0378">Hydrolase</keyword>
<keyword evidence="5" id="KW-1185">Reference proteome</keyword>
<dbReference type="NCBIfam" id="TIGR01076">
    <property type="entry name" value="sortase_fam"/>
    <property type="match status" value="1"/>
</dbReference>
<keyword evidence="3" id="KW-0472">Membrane</keyword>
<dbReference type="EMBL" id="PYHR01000002">
    <property type="protein sequence ID" value="PWD50968.1"/>
    <property type="molecule type" value="Genomic_DNA"/>
</dbReference>
<dbReference type="Proteomes" id="UP000245166">
    <property type="component" value="Unassembled WGS sequence"/>
</dbReference>
<dbReference type="RefSeq" id="WP_109229350.1">
    <property type="nucleotide sequence ID" value="NZ_PYHR01000002.1"/>
</dbReference>
<dbReference type="AlphaFoldDB" id="A0A2U1ZVG2"/>
<evidence type="ECO:0000313" key="4">
    <source>
        <dbReference type="EMBL" id="PWD50968.1"/>
    </source>
</evidence>
<feature type="active site" description="Acyl-thioester intermediate" evidence="2">
    <location>
        <position position="241"/>
    </location>
</feature>